<dbReference type="EMBL" id="JRES01001642">
    <property type="protein sequence ID" value="KNC21270.1"/>
    <property type="molecule type" value="Genomic_DNA"/>
</dbReference>
<dbReference type="OrthoDB" id="196547at2759"/>
<dbReference type="GO" id="GO:0007186">
    <property type="term" value="P:G protein-coupled receptor signaling pathway"/>
    <property type="evidence" value="ECO:0007669"/>
    <property type="project" value="InterPro"/>
</dbReference>
<dbReference type="InterPro" id="IPR047016">
    <property type="entry name" value="RGS6/7/9/11"/>
</dbReference>
<gene>
    <name evidence="5" type="ORF">FF38_13918</name>
</gene>
<dbReference type="Gene3D" id="1.10.10.10">
    <property type="entry name" value="Winged helix-like DNA-binding domain superfamily/Winged helix DNA-binding domain"/>
    <property type="match status" value="1"/>
</dbReference>
<feature type="compositionally biased region" description="Polar residues" evidence="2">
    <location>
        <begin position="194"/>
        <end position="224"/>
    </location>
</feature>
<dbReference type="PROSITE" id="PS50186">
    <property type="entry name" value="DEP"/>
    <property type="match status" value="1"/>
</dbReference>
<feature type="compositionally biased region" description="Polar residues" evidence="2">
    <location>
        <begin position="112"/>
        <end position="135"/>
    </location>
</feature>
<dbReference type="FunFam" id="1.10.1240.60:FF:000001">
    <property type="entry name" value="Regulator of G-protein signaling 6"/>
    <property type="match status" value="1"/>
</dbReference>
<evidence type="ECO:0000259" key="4">
    <source>
        <dbReference type="PROSITE" id="PS50186"/>
    </source>
</evidence>
<comment type="caution">
    <text evidence="5">The sequence shown here is derived from an EMBL/GenBank/DDBJ whole genome shotgun (WGS) entry which is preliminary data.</text>
</comment>
<dbReference type="AlphaFoldDB" id="A0A0L0BMB4"/>
<dbReference type="InterPro" id="IPR036390">
    <property type="entry name" value="WH_DNA-bd_sf"/>
</dbReference>
<dbReference type="Pfam" id="PF00615">
    <property type="entry name" value="RGS"/>
    <property type="match status" value="1"/>
</dbReference>
<dbReference type="CDD" id="cd00068">
    <property type="entry name" value="GGL"/>
    <property type="match status" value="1"/>
</dbReference>
<dbReference type="STRING" id="7375.A0A0L0BMB4"/>
<name>A0A0L0BMB4_LUCCU</name>
<evidence type="ECO:0000313" key="5">
    <source>
        <dbReference type="EMBL" id="KNC21270.1"/>
    </source>
</evidence>
<dbReference type="GO" id="GO:0005737">
    <property type="term" value="C:cytoplasm"/>
    <property type="evidence" value="ECO:0007669"/>
    <property type="project" value="TreeGrafter"/>
</dbReference>
<feature type="compositionally biased region" description="Low complexity" evidence="2">
    <location>
        <begin position="161"/>
        <end position="188"/>
    </location>
</feature>
<organism evidence="5 6">
    <name type="scientific">Lucilia cuprina</name>
    <name type="common">Green bottle fly</name>
    <name type="synonym">Australian sheep blowfly</name>
    <dbReference type="NCBI Taxonomy" id="7375"/>
    <lineage>
        <taxon>Eukaryota</taxon>
        <taxon>Metazoa</taxon>
        <taxon>Ecdysozoa</taxon>
        <taxon>Arthropoda</taxon>
        <taxon>Hexapoda</taxon>
        <taxon>Insecta</taxon>
        <taxon>Pterygota</taxon>
        <taxon>Neoptera</taxon>
        <taxon>Endopterygota</taxon>
        <taxon>Diptera</taxon>
        <taxon>Brachycera</taxon>
        <taxon>Muscomorpha</taxon>
        <taxon>Oestroidea</taxon>
        <taxon>Calliphoridae</taxon>
        <taxon>Luciliinae</taxon>
        <taxon>Lucilia</taxon>
    </lineage>
</organism>
<dbReference type="InterPro" id="IPR036284">
    <property type="entry name" value="GGL_sf"/>
</dbReference>
<dbReference type="SMART" id="SM01224">
    <property type="entry name" value="G_gamma"/>
    <property type="match status" value="1"/>
</dbReference>
<dbReference type="Pfam" id="PF00631">
    <property type="entry name" value="G-gamma"/>
    <property type="match status" value="1"/>
</dbReference>
<dbReference type="SUPFAM" id="SSF48097">
    <property type="entry name" value="Regulator of G-protein signaling, RGS"/>
    <property type="match status" value="1"/>
</dbReference>
<dbReference type="OMA" id="YVEYDPC"/>
<dbReference type="Gene3D" id="4.10.260.10">
    <property type="entry name" value="Transducin (heterotrimeric G protein), gamma chain"/>
    <property type="match status" value="1"/>
</dbReference>
<feature type="domain" description="RGS" evidence="3">
    <location>
        <begin position="705"/>
        <end position="823"/>
    </location>
</feature>
<feature type="domain" description="DEP" evidence="4">
    <location>
        <begin position="424"/>
        <end position="499"/>
    </location>
</feature>
<dbReference type="InterPro" id="IPR036388">
    <property type="entry name" value="WH-like_DNA-bd_sf"/>
</dbReference>
<dbReference type="Gene3D" id="1.10.1240.60">
    <property type="match status" value="1"/>
</dbReference>
<dbReference type="InterPro" id="IPR034483">
    <property type="entry name" value="RGS_Egl-10"/>
</dbReference>
<dbReference type="InterPro" id="IPR036305">
    <property type="entry name" value="RGS_sf"/>
</dbReference>
<feature type="compositionally biased region" description="Basic and acidic residues" evidence="2">
    <location>
        <begin position="151"/>
        <end position="160"/>
    </location>
</feature>
<dbReference type="CDD" id="cd08705">
    <property type="entry name" value="RGS_R7-like"/>
    <property type="match status" value="1"/>
</dbReference>
<dbReference type="SMART" id="SM00315">
    <property type="entry name" value="RGS"/>
    <property type="match status" value="1"/>
</dbReference>
<evidence type="ECO:0000256" key="1">
    <source>
        <dbReference type="ARBA" id="ARBA00022700"/>
    </source>
</evidence>
<dbReference type="GO" id="GO:0043005">
    <property type="term" value="C:neuron projection"/>
    <property type="evidence" value="ECO:0007669"/>
    <property type="project" value="TreeGrafter"/>
</dbReference>
<dbReference type="PROSITE" id="PS50132">
    <property type="entry name" value="RGS"/>
    <property type="match status" value="1"/>
</dbReference>
<dbReference type="CDD" id="cd04450">
    <property type="entry name" value="DEP_RGS7-like"/>
    <property type="match status" value="1"/>
</dbReference>
<dbReference type="InterPro" id="IPR000591">
    <property type="entry name" value="DEP_dom"/>
</dbReference>
<dbReference type="InterPro" id="IPR016137">
    <property type="entry name" value="RGS"/>
</dbReference>
<dbReference type="GO" id="GO:0035556">
    <property type="term" value="P:intracellular signal transduction"/>
    <property type="evidence" value="ECO:0007669"/>
    <property type="project" value="InterPro"/>
</dbReference>
<dbReference type="FunFam" id="1.10.10.10:FF:000162">
    <property type="entry name" value="Regulator of G-protein signaling 6"/>
    <property type="match status" value="1"/>
</dbReference>
<dbReference type="SUPFAM" id="SSF46785">
    <property type="entry name" value="Winged helix' DNA-binding domain"/>
    <property type="match status" value="1"/>
</dbReference>
<dbReference type="SMART" id="SM00049">
    <property type="entry name" value="DEP"/>
    <property type="match status" value="1"/>
</dbReference>
<dbReference type="InterPro" id="IPR047017">
    <property type="entry name" value="RGS6/7/9/11_DHEX_sf"/>
</dbReference>
<reference evidence="5 6" key="1">
    <citation type="journal article" date="2015" name="Nat. Commun.">
        <title>Lucilia cuprina genome unlocks parasitic fly biology to underpin future interventions.</title>
        <authorList>
            <person name="Anstead C.A."/>
            <person name="Korhonen P.K."/>
            <person name="Young N.D."/>
            <person name="Hall R.S."/>
            <person name="Jex A.R."/>
            <person name="Murali S.C."/>
            <person name="Hughes D.S."/>
            <person name="Lee S.F."/>
            <person name="Perry T."/>
            <person name="Stroehlein A.J."/>
            <person name="Ansell B.R."/>
            <person name="Breugelmans B."/>
            <person name="Hofmann A."/>
            <person name="Qu J."/>
            <person name="Dugan S."/>
            <person name="Lee S.L."/>
            <person name="Chao H."/>
            <person name="Dinh H."/>
            <person name="Han Y."/>
            <person name="Doddapaneni H.V."/>
            <person name="Worley K.C."/>
            <person name="Muzny D.M."/>
            <person name="Ioannidis P."/>
            <person name="Waterhouse R.M."/>
            <person name="Zdobnov E.M."/>
            <person name="James P.J."/>
            <person name="Bagnall N.H."/>
            <person name="Kotze A.C."/>
            <person name="Gibbs R.A."/>
            <person name="Richards S."/>
            <person name="Batterham P."/>
            <person name="Gasser R.B."/>
        </authorList>
    </citation>
    <scope>NUCLEOTIDE SEQUENCE [LARGE SCALE GENOMIC DNA]</scope>
    <source>
        <strain evidence="5 6">LS</strain>
        <tissue evidence="5">Full body</tissue>
    </source>
</reference>
<dbReference type="GO" id="GO:0008277">
    <property type="term" value="P:regulation of G protein-coupled receptor signaling pathway"/>
    <property type="evidence" value="ECO:0007669"/>
    <property type="project" value="InterPro"/>
</dbReference>
<evidence type="ECO:0000256" key="2">
    <source>
        <dbReference type="SAM" id="MobiDB-lite"/>
    </source>
</evidence>
<dbReference type="PANTHER" id="PTHR45746:SF6">
    <property type="entry name" value="LP21163P"/>
    <property type="match status" value="1"/>
</dbReference>
<dbReference type="GO" id="GO:0005096">
    <property type="term" value="F:GTPase activator activity"/>
    <property type="evidence" value="ECO:0007669"/>
    <property type="project" value="TreeGrafter"/>
</dbReference>
<keyword evidence="6" id="KW-1185">Reference proteome</keyword>
<dbReference type="Proteomes" id="UP000037069">
    <property type="component" value="Unassembled WGS sequence"/>
</dbReference>
<dbReference type="Pfam" id="PF18148">
    <property type="entry name" value="RGS_DHEX"/>
    <property type="match status" value="1"/>
</dbReference>
<dbReference type="Pfam" id="PF00610">
    <property type="entry name" value="DEP"/>
    <property type="match status" value="1"/>
</dbReference>
<evidence type="ECO:0000313" key="6">
    <source>
        <dbReference type="Proteomes" id="UP000037069"/>
    </source>
</evidence>
<dbReference type="InterPro" id="IPR044926">
    <property type="entry name" value="RGS_subdomain_2"/>
</dbReference>
<feature type="region of interest" description="Disordered" evidence="2">
    <location>
        <begin position="22"/>
        <end position="43"/>
    </location>
</feature>
<dbReference type="GO" id="GO:0009968">
    <property type="term" value="P:negative regulation of signal transduction"/>
    <property type="evidence" value="ECO:0007669"/>
    <property type="project" value="UniProtKB-KW"/>
</dbReference>
<feature type="region of interest" description="Disordered" evidence="2">
    <location>
        <begin position="74"/>
        <end position="301"/>
    </location>
</feature>
<dbReference type="PRINTS" id="PR01301">
    <property type="entry name" value="RGSPROTEIN"/>
</dbReference>
<accession>A0A0L0BMB4</accession>
<sequence>MVTMSTEVDTTQTTIATNMSNKMPSITNLNSSNATTTTTNGSITEINDDTTIAMNNGCSDIGKDALVEDNNFSKKDAVTPPTLPSAAATEKPPSPQKSSKEEPPKSPKPTADISNNKLNPQITITESEAQDNSSGPPTPTTAAAPTPPTTTEHHDKKDDTTTTNSNTTVTTITTGISSPTKTTVTSTKTETKTQASPEKTTKPTNTTAASVQNTTTNNSCALGSTPNTNITTATTNNNSKPSSNSNSINQNLLSSSSSMNKSTNQSSQQQSTAPGSSSSQTTGSSASSSAAAAGSHQKNNHHTHNVQSTVVQSSNHNKKNEDAPNILVYKKCENGVHLSDGFLSIFQSVFLRDVISEILPFLKYLDLMDKSAAALNPHVQSYITVIILSPFLISSKLRLRFVVSSRIIHQILGMEAVIEKMQAESTGVSVRTVKGFMTKVPSVFTGADLISWILKNLDVEDVTEALHFAHLLASHGYIFPIDDHQLTVKNDGTFYRFQTPYFWPSNCWEPENTDYAVYLCKRTMQNKTRLELADYEAENLAKLQKMFSRKWEFIFMQAESQSKVAKKRDKLERKVLDSQERAFWDVHRPMPGCVNTTEIDIKKAYRRGCSSHGTGSAGAAVTKNPIEQLTRIITLRKQKLERRTIKVSKAAEALVSYYEQYNEFDYFITSPELPNPWQTDSTEMWEAEKNSKEVPMRRVKRWAFSMRELLKDPMGREQFAKFLEKEYSYENLLFWEAVQDMKALPQSEIKETIQRVWNEFLAPDAPRAVNVDSKSVELAREAVNSPNGPNRWCFDVAAAHVYHLMERDSYPRYLRSDMYKDYINCSRKKVKSIPNLFGVKR</sequence>
<dbReference type="PANTHER" id="PTHR45746">
    <property type="entry name" value="LP21163P"/>
    <property type="match status" value="1"/>
</dbReference>
<proteinExistence type="predicted"/>
<evidence type="ECO:0000259" key="3">
    <source>
        <dbReference type="PROSITE" id="PS50132"/>
    </source>
</evidence>
<dbReference type="SUPFAM" id="SSF48670">
    <property type="entry name" value="Transducin (heterotrimeric G protein), gamma chain"/>
    <property type="match status" value="1"/>
</dbReference>
<evidence type="ECO:0008006" key="7">
    <source>
        <dbReference type="Google" id="ProtNLM"/>
    </source>
</evidence>
<dbReference type="InterPro" id="IPR015898">
    <property type="entry name" value="G-protein_gamma-like_dom"/>
</dbReference>
<dbReference type="Gene3D" id="1.10.167.10">
    <property type="entry name" value="Regulator of G-protein Signalling 4, domain 2"/>
    <property type="match status" value="1"/>
</dbReference>
<keyword evidence="1" id="KW-0734">Signal transduction inhibitor</keyword>
<protein>
    <recommendedName>
        <fullName evidence="7">Regulator of G-protein signaling 7</fullName>
    </recommendedName>
</protein>
<dbReference type="SMART" id="SM00224">
    <property type="entry name" value="GGL"/>
    <property type="match status" value="1"/>
</dbReference>
<feature type="compositionally biased region" description="Low complexity" evidence="2">
    <location>
        <begin position="225"/>
        <end position="295"/>
    </location>
</feature>
<dbReference type="InterPro" id="IPR040759">
    <property type="entry name" value="RGS_DHEX"/>
</dbReference>
<feature type="compositionally biased region" description="Low complexity" evidence="2">
    <location>
        <begin position="25"/>
        <end position="43"/>
    </location>
</feature>